<proteinExistence type="predicted"/>
<organism evidence="1 2">
    <name type="scientific">Chryseobacterium cheonjiense</name>
    <dbReference type="NCBI Taxonomy" id="2728845"/>
    <lineage>
        <taxon>Bacteria</taxon>
        <taxon>Pseudomonadati</taxon>
        <taxon>Bacteroidota</taxon>
        <taxon>Flavobacteriia</taxon>
        <taxon>Flavobacteriales</taxon>
        <taxon>Weeksellaceae</taxon>
        <taxon>Chryseobacterium group</taxon>
        <taxon>Chryseobacterium</taxon>
    </lineage>
</organism>
<gene>
    <name evidence="1" type="ORF">HHL20_04975</name>
</gene>
<dbReference type="EMBL" id="JABBGF010000001">
    <property type="protein sequence ID" value="NML56692.1"/>
    <property type="molecule type" value="Genomic_DNA"/>
</dbReference>
<protein>
    <submittedName>
        <fullName evidence="1">Uncharacterized protein</fullName>
    </submittedName>
</protein>
<name>A0A7Y0A4S0_9FLAO</name>
<evidence type="ECO:0000313" key="2">
    <source>
        <dbReference type="Proteomes" id="UP000552615"/>
    </source>
</evidence>
<reference evidence="1 2" key="1">
    <citation type="submission" date="2020-04" db="EMBL/GenBank/DDBJ databases">
        <title>Chryseobacterium sp. RJ-7-14 sp. nov., isolated from Jeju soil.</title>
        <authorList>
            <person name="Dahal R.H."/>
            <person name="Chaudhary D.K."/>
        </authorList>
    </citation>
    <scope>NUCLEOTIDE SEQUENCE [LARGE SCALE GENOMIC DNA]</scope>
    <source>
        <strain evidence="1 2">RJ-7-14</strain>
    </source>
</reference>
<keyword evidence="2" id="KW-1185">Reference proteome</keyword>
<dbReference type="RefSeq" id="WP_169230069.1">
    <property type="nucleotide sequence ID" value="NZ_JABBGF010000001.1"/>
</dbReference>
<sequence>MQNNCFKYTKVLDATTKIDYYLPKGLYQYTGLTNSKEIIHVVEIIVKKFISAYEITVIKSDEACTSGLKKVRKNSVTGFS</sequence>
<accession>A0A7Y0A4S0</accession>
<dbReference type="AlphaFoldDB" id="A0A7Y0A4S0"/>
<dbReference type="Proteomes" id="UP000552615">
    <property type="component" value="Unassembled WGS sequence"/>
</dbReference>
<evidence type="ECO:0000313" key="1">
    <source>
        <dbReference type="EMBL" id="NML56692.1"/>
    </source>
</evidence>
<comment type="caution">
    <text evidence="1">The sequence shown here is derived from an EMBL/GenBank/DDBJ whole genome shotgun (WGS) entry which is preliminary data.</text>
</comment>